<evidence type="ECO:0000313" key="1">
    <source>
        <dbReference type="EMBL" id="KUE75190.1"/>
    </source>
</evidence>
<dbReference type="Proteomes" id="UP000053433">
    <property type="component" value="Unassembled WGS sequence"/>
</dbReference>
<proteinExistence type="predicted"/>
<sequence>MSGFSAYFTLFYMQIFFQTVHITPQRLEPLFHFESANLIQIGQSVCLSPEIDMFPFHIVGLHIQPDEFFKTLYSSVEQ</sequence>
<reference evidence="1 2" key="1">
    <citation type="submission" date="2015-10" db="EMBL/GenBank/DDBJ databases">
        <title>A novel member of the family Ruminococcaceae isolated from human faeces.</title>
        <authorList>
            <person name="Shkoporov A.N."/>
            <person name="Chaplin A.V."/>
            <person name="Motuzova O.V."/>
            <person name="Kafarskaia L.I."/>
            <person name="Efimov B.A."/>
        </authorList>
    </citation>
    <scope>NUCLEOTIDE SEQUENCE [LARGE SCALE GENOMIC DNA]</scope>
    <source>
        <strain evidence="1 2">668</strain>
    </source>
</reference>
<dbReference type="EMBL" id="LMUA01000027">
    <property type="protein sequence ID" value="KUE75190.1"/>
    <property type="molecule type" value="Genomic_DNA"/>
</dbReference>
<dbReference type="AlphaFoldDB" id="A0A0W7TN46"/>
<organism evidence="1 2">
    <name type="scientific">Ruthenibacterium lactatiformans</name>
    <dbReference type="NCBI Taxonomy" id="1550024"/>
    <lineage>
        <taxon>Bacteria</taxon>
        <taxon>Bacillati</taxon>
        <taxon>Bacillota</taxon>
        <taxon>Clostridia</taxon>
        <taxon>Eubacteriales</taxon>
        <taxon>Oscillospiraceae</taxon>
        <taxon>Ruthenibacterium</taxon>
    </lineage>
</organism>
<gene>
    <name evidence="1" type="ORF">ASJ35_15100</name>
</gene>
<name>A0A0W7TN46_9FIRM</name>
<comment type="caution">
    <text evidence="1">The sequence shown here is derived from an EMBL/GenBank/DDBJ whole genome shotgun (WGS) entry which is preliminary data.</text>
</comment>
<evidence type="ECO:0000313" key="2">
    <source>
        <dbReference type="Proteomes" id="UP000053433"/>
    </source>
</evidence>
<protein>
    <submittedName>
        <fullName evidence="1">Uncharacterized protein</fullName>
    </submittedName>
</protein>
<accession>A0A0W7TN46</accession>